<evidence type="ECO:0000256" key="4">
    <source>
        <dbReference type="SAM" id="MobiDB-lite"/>
    </source>
</evidence>
<keyword evidence="2" id="KW-1162">Viral penetration into host cytoplasm</keyword>
<proteinExistence type="predicted"/>
<organism evidence="5">
    <name type="scientific">uncultured Caudovirales phage</name>
    <dbReference type="NCBI Taxonomy" id="2100421"/>
    <lineage>
        <taxon>Viruses</taxon>
        <taxon>Duplodnaviria</taxon>
        <taxon>Heunggongvirae</taxon>
        <taxon>Uroviricota</taxon>
        <taxon>Caudoviricetes</taxon>
        <taxon>Peduoviridae</taxon>
        <taxon>Maltschvirus</taxon>
        <taxon>Maltschvirus maltsch</taxon>
    </lineage>
</organism>
<keyword evidence="3" id="KW-0231">Viral genome packaging</keyword>
<feature type="compositionally biased region" description="Basic and acidic residues" evidence="4">
    <location>
        <begin position="390"/>
        <end position="405"/>
    </location>
</feature>
<feature type="region of interest" description="Disordered" evidence="4">
    <location>
        <begin position="375"/>
        <end position="417"/>
    </location>
</feature>
<protein>
    <submittedName>
        <fullName evidence="5">Portal_PBSX, phage portal protein, PBSX family</fullName>
    </submittedName>
</protein>
<name>A0A6J7WEF0_9CAUD</name>
<keyword evidence="1" id="KW-0118">Viral capsid assembly</keyword>
<sequence>MSELKKFQLSKIDFRMASFPIFSENLTRSPWVFYGENNLLPQYFVTLYDNCAIHKAIIKSKVNQILGDEIFSKDNPDAVWSLINEDENITDIMRKCALDFMLFGGFALNVIWSKDRKKIAEIYHLDFSRVRSGKVNGDTDKVDNYYYSPEWSDTRKYPPQEFPAFSKNEKDPVQIFYFKIYQPGLTYYPVPDWSAGQRSIEIDIEIKNFHMNNLRQGMVPSLWINYNNGIPGEEEQRILVRALESQYGGTDNAGQAIVSFNESKEQSPDIVQIPRNDHDSYYQSLYEDISRSILSSHRVSSAELFGISTPGKLGSRNEIIDHSEYFRKMVIMPYQEEILPVFNKLLSLFFQKKTTIEIAPLSIYEVGNLVQNPSEQGTIPGVSQTTPDTTDAKPEPPIKNGHNEVNRPQPNYPNLNN</sequence>
<feature type="compositionally biased region" description="Polar residues" evidence="4">
    <location>
        <begin position="375"/>
        <end position="389"/>
    </location>
</feature>
<reference evidence="5" key="1">
    <citation type="submission" date="2020-05" db="EMBL/GenBank/DDBJ databases">
        <authorList>
            <person name="Chiriac C."/>
            <person name="Salcher M."/>
            <person name="Ghai R."/>
            <person name="Kavagutti S V."/>
        </authorList>
    </citation>
    <scope>NUCLEOTIDE SEQUENCE</scope>
</reference>
<evidence type="ECO:0000313" key="5">
    <source>
        <dbReference type="EMBL" id="CAB5212383.1"/>
    </source>
</evidence>
<evidence type="ECO:0000256" key="3">
    <source>
        <dbReference type="ARBA" id="ARBA00023219"/>
    </source>
</evidence>
<dbReference type="InterPro" id="IPR006944">
    <property type="entry name" value="Phage/GTA_portal"/>
</dbReference>
<dbReference type="Pfam" id="PF04860">
    <property type="entry name" value="Phage_portal"/>
    <property type="match status" value="1"/>
</dbReference>
<evidence type="ECO:0000256" key="1">
    <source>
        <dbReference type="ARBA" id="ARBA00022950"/>
    </source>
</evidence>
<keyword evidence="2" id="KW-1160">Virus entry into host cell</keyword>
<keyword evidence="1" id="KW-1188">Viral release from host cell</keyword>
<feature type="compositionally biased region" description="Polar residues" evidence="4">
    <location>
        <begin position="406"/>
        <end position="417"/>
    </location>
</feature>
<gene>
    <name evidence="5" type="ORF">UFOVP187_9</name>
</gene>
<keyword evidence="2" id="KW-1171">Viral genome ejection through host cell envelope</keyword>
<evidence type="ECO:0000256" key="2">
    <source>
        <dbReference type="ARBA" id="ARBA00023009"/>
    </source>
</evidence>
<accession>A0A6J7WEF0</accession>
<dbReference type="EMBL" id="LR798237">
    <property type="protein sequence ID" value="CAB5212383.1"/>
    <property type="molecule type" value="Genomic_DNA"/>
</dbReference>